<dbReference type="Gene3D" id="1.10.1200.10">
    <property type="entry name" value="ACP-like"/>
    <property type="match status" value="1"/>
</dbReference>
<proteinExistence type="predicted"/>
<reference evidence="1 2" key="1">
    <citation type="journal article" date="2016" name="Nat. Commun.">
        <title>Thousands of microbial genomes shed light on interconnected biogeochemical processes in an aquifer system.</title>
        <authorList>
            <person name="Anantharaman K."/>
            <person name="Brown C.T."/>
            <person name="Hug L.A."/>
            <person name="Sharon I."/>
            <person name="Castelle C.J."/>
            <person name="Probst A.J."/>
            <person name="Thomas B.C."/>
            <person name="Singh A."/>
            <person name="Wilkins M.J."/>
            <person name="Karaoz U."/>
            <person name="Brodie E.L."/>
            <person name="Williams K.H."/>
            <person name="Hubbard S.S."/>
            <person name="Banfield J.F."/>
        </authorList>
    </citation>
    <scope>NUCLEOTIDE SEQUENCE [LARGE SCALE GENOMIC DNA]</scope>
</reference>
<dbReference type="AlphaFoldDB" id="A0A1F7RRX6"/>
<dbReference type="EMBL" id="MGDD01000230">
    <property type="protein sequence ID" value="OGL44305.1"/>
    <property type="molecule type" value="Genomic_DNA"/>
</dbReference>
<comment type="caution">
    <text evidence="1">The sequence shown here is derived from an EMBL/GenBank/DDBJ whole genome shotgun (WGS) entry which is preliminary data.</text>
</comment>
<evidence type="ECO:0000313" key="2">
    <source>
        <dbReference type="Proteomes" id="UP000179266"/>
    </source>
</evidence>
<dbReference type="Proteomes" id="UP000179266">
    <property type="component" value="Unassembled WGS sequence"/>
</dbReference>
<dbReference type="InterPro" id="IPR036736">
    <property type="entry name" value="ACP-like_sf"/>
</dbReference>
<accession>A0A1F7RRX6</accession>
<evidence type="ECO:0000313" key="1">
    <source>
        <dbReference type="EMBL" id="OGL44305.1"/>
    </source>
</evidence>
<gene>
    <name evidence="1" type="ORF">A2161_22530</name>
</gene>
<name>A0A1F7RRX6_9BACT</name>
<sequence>MKQTSKVILDNLTKFIKEVIGEEWIEGIEITSETSFSNDLEMESIEIVEFAEKVKLHYDDDVDFVGWLSKMELDQIINLKVGEVVEYIHSCLS</sequence>
<organism evidence="1 2">
    <name type="scientific">Candidatus Schekmanbacteria bacterium RBG_13_48_7</name>
    <dbReference type="NCBI Taxonomy" id="1817878"/>
    <lineage>
        <taxon>Bacteria</taxon>
        <taxon>Candidatus Schekmaniibacteriota</taxon>
    </lineage>
</organism>
<protein>
    <submittedName>
        <fullName evidence="1">Acyl carrier protein</fullName>
    </submittedName>
</protein>